<feature type="compositionally biased region" description="Low complexity" evidence="1">
    <location>
        <begin position="391"/>
        <end position="403"/>
    </location>
</feature>
<sequence>MKTEIKNLKRRIRQKDKQLEELRLMAQRNNWKKDLPGGPLPTTAPQPPAPAPPPVPSSSLPPLSTATPMAMSAELKMQQPPPLASKTVPLPVANTGSTGATGEDAKKNRALSHRAGELPQGNVRAVEAGVEKGTAGKGQSKRNDMVRCPKCRTVLLVPSNQGIIECGKCGSHMRIPAGIVGNPYFSGVAHPPPPSFARKRAINLVDDHPEKKQRIKHSTPKAVNNTAASLGMDVQPMRGQAYFHNKDAKGVRGTRQRAQGSIIRQPRGRPPLGKRWDAKLGRWVDNQSIIRVREEIRRMGGIHSVMRETNVIPATHASSHLSSLPVLPNHHSSSAHVLPTSRASRGVHLIPTNDTPDSHKSPPEHPAGLVGPEPEIELEGDVGPSVEDISPGPEVGPEEAGPPELEEDMDAGPPGP</sequence>
<reference evidence="3" key="1">
    <citation type="submission" date="2021-01" db="EMBL/GenBank/DDBJ databases">
        <authorList>
            <person name="Corre E."/>
            <person name="Pelletier E."/>
            <person name="Niang G."/>
            <person name="Scheremetjew M."/>
            <person name="Finn R."/>
            <person name="Kale V."/>
            <person name="Holt S."/>
            <person name="Cochrane G."/>
            <person name="Meng A."/>
            <person name="Brown T."/>
            <person name="Cohen L."/>
        </authorList>
    </citation>
    <scope>NUCLEOTIDE SEQUENCE</scope>
    <source>
        <strain evidence="3">CCMP2058</strain>
    </source>
</reference>
<dbReference type="EMBL" id="HBEM01014703">
    <property type="protein sequence ID" value="CAD8449706.1"/>
    <property type="molecule type" value="Transcribed_RNA"/>
</dbReference>
<evidence type="ECO:0000259" key="2">
    <source>
        <dbReference type="Pfam" id="PF22910"/>
    </source>
</evidence>
<dbReference type="InterPro" id="IPR055126">
    <property type="entry name" value="EDR4-like_N"/>
</dbReference>
<accession>A0A7S0GYV7</accession>
<feature type="domain" description="Enhanced disease resistance 4-like N-terminal" evidence="2">
    <location>
        <begin position="145"/>
        <end position="173"/>
    </location>
</feature>
<evidence type="ECO:0000313" key="3">
    <source>
        <dbReference type="EMBL" id="CAD8449706.1"/>
    </source>
</evidence>
<evidence type="ECO:0000256" key="1">
    <source>
        <dbReference type="SAM" id="MobiDB-lite"/>
    </source>
</evidence>
<dbReference type="AlphaFoldDB" id="A0A7S0GYV7"/>
<name>A0A7S0GYV7_9EUKA</name>
<feature type="region of interest" description="Disordered" evidence="1">
    <location>
        <begin position="24"/>
        <end position="89"/>
    </location>
</feature>
<protein>
    <recommendedName>
        <fullName evidence="2">Enhanced disease resistance 4-like N-terminal domain-containing protein</fullName>
    </recommendedName>
</protein>
<feature type="compositionally biased region" description="Low complexity" evidence="1">
    <location>
        <begin position="57"/>
        <end position="68"/>
    </location>
</feature>
<gene>
    <name evidence="3" type="ORF">LAMO00422_LOCUS10142</name>
</gene>
<feature type="compositionally biased region" description="Pro residues" evidence="1">
    <location>
        <begin position="38"/>
        <end position="56"/>
    </location>
</feature>
<dbReference type="Pfam" id="PF22910">
    <property type="entry name" value="EDR4-like_1st"/>
    <property type="match status" value="1"/>
</dbReference>
<feature type="region of interest" description="Disordered" evidence="1">
    <location>
        <begin position="323"/>
        <end position="416"/>
    </location>
</feature>
<organism evidence="3">
    <name type="scientific">Amorphochlora amoebiformis</name>
    <dbReference type="NCBI Taxonomy" id="1561963"/>
    <lineage>
        <taxon>Eukaryota</taxon>
        <taxon>Sar</taxon>
        <taxon>Rhizaria</taxon>
        <taxon>Cercozoa</taxon>
        <taxon>Chlorarachniophyceae</taxon>
        <taxon>Amorphochlora</taxon>
    </lineage>
</organism>
<proteinExistence type="predicted"/>
<feature type="region of interest" description="Disordered" evidence="1">
    <location>
        <begin position="249"/>
        <end position="274"/>
    </location>
</feature>